<dbReference type="EMBL" id="PVZC01000004">
    <property type="protein sequence ID" value="PRX98553.1"/>
    <property type="molecule type" value="Genomic_DNA"/>
</dbReference>
<accession>A0A2T0Q471</accession>
<dbReference type="RefSeq" id="WP_106245785.1">
    <property type="nucleotide sequence ID" value="NZ_PVZC01000004.1"/>
</dbReference>
<organism evidence="3 4">
    <name type="scientific">Allonocardiopsis opalescens</name>
    <dbReference type="NCBI Taxonomy" id="1144618"/>
    <lineage>
        <taxon>Bacteria</taxon>
        <taxon>Bacillati</taxon>
        <taxon>Actinomycetota</taxon>
        <taxon>Actinomycetes</taxon>
        <taxon>Streptosporangiales</taxon>
        <taxon>Allonocardiopsis</taxon>
    </lineage>
</organism>
<feature type="domain" description="DUF1266" evidence="2">
    <location>
        <begin position="121"/>
        <end position="300"/>
    </location>
</feature>
<feature type="transmembrane region" description="Helical" evidence="1">
    <location>
        <begin position="28"/>
        <end position="48"/>
    </location>
</feature>
<dbReference type="Proteomes" id="UP000237846">
    <property type="component" value="Unassembled WGS sequence"/>
</dbReference>
<keyword evidence="1" id="KW-0812">Transmembrane</keyword>
<name>A0A2T0Q471_9ACTN</name>
<protein>
    <submittedName>
        <fullName evidence="3">Uncharacterized protein DUF1266</fullName>
    </submittedName>
</protein>
<keyword evidence="4" id="KW-1185">Reference proteome</keyword>
<dbReference type="Pfam" id="PF06889">
    <property type="entry name" value="DUF1266"/>
    <property type="match status" value="1"/>
</dbReference>
<feature type="transmembrane region" description="Helical" evidence="1">
    <location>
        <begin position="6"/>
        <end position="23"/>
    </location>
</feature>
<keyword evidence="1" id="KW-0472">Membrane</keyword>
<keyword evidence="1" id="KW-1133">Transmembrane helix</keyword>
<evidence type="ECO:0000259" key="2">
    <source>
        <dbReference type="Pfam" id="PF06889"/>
    </source>
</evidence>
<gene>
    <name evidence="3" type="ORF">CLV72_104130</name>
</gene>
<dbReference type="OrthoDB" id="1956494at2"/>
<evidence type="ECO:0000256" key="1">
    <source>
        <dbReference type="SAM" id="Phobius"/>
    </source>
</evidence>
<evidence type="ECO:0000313" key="4">
    <source>
        <dbReference type="Proteomes" id="UP000237846"/>
    </source>
</evidence>
<dbReference type="AlphaFoldDB" id="A0A2T0Q471"/>
<sequence length="319" mass="35063">MVTVIVGVLGGLVIVGWGLLAWASDRRLLWYLAPLALAVVVLVGLGWVWWAVGAVLALALGTFGVLAYAGADEPALRTQDPKGAPSTRRWALAAAAPFRVAVAEPWDVTVHPILRRLYRARLYRRWGVTSRDELLMTLEQLWRSRHDDDGTDLLVRPGRGEVVRRLGEPEPALEPVPLTNGQRARVAGLVGAEPAEGGDAEAVEVVIGNYRLWELVPFLHLSLAGATVGWLSEPETDSLLAHAAVELQRRFGSWRELAQAFHAGYLLWRPTPDDDYDQRLRGALTILLSASDGPWQLVAWDMPIEPPVENSLPWSVPAE</sequence>
<evidence type="ECO:0000313" key="3">
    <source>
        <dbReference type="EMBL" id="PRX98553.1"/>
    </source>
</evidence>
<proteinExistence type="predicted"/>
<dbReference type="InterPro" id="IPR009677">
    <property type="entry name" value="DUF1266"/>
</dbReference>
<comment type="caution">
    <text evidence="3">The sequence shown here is derived from an EMBL/GenBank/DDBJ whole genome shotgun (WGS) entry which is preliminary data.</text>
</comment>
<reference evidence="3 4" key="1">
    <citation type="submission" date="2018-03" db="EMBL/GenBank/DDBJ databases">
        <title>Genomic Encyclopedia of Archaeal and Bacterial Type Strains, Phase II (KMG-II): from individual species to whole genera.</title>
        <authorList>
            <person name="Goeker M."/>
        </authorList>
    </citation>
    <scope>NUCLEOTIDE SEQUENCE [LARGE SCALE GENOMIC DNA]</scope>
    <source>
        <strain evidence="3 4">DSM 45601</strain>
    </source>
</reference>